<dbReference type="EMBL" id="GG745350">
    <property type="protein sequence ID" value="KNE66602.1"/>
    <property type="molecule type" value="Genomic_DNA"/>
</dbReference>
<dbReference type="OMA" id="HYSCHES"/>
<accession>A0A0L0SVQ9</accession>
<evidence type="ECO:0008006" key="4">
    <source>
        <dbReference type="Google" id="ProtNLM"/>
    </source>
</evidence>
<dbReference type="Proteomes" id="UP000054350">
    <property type="component" value="Unassembled WGS sequence"/>
</dbReference>
<reference evidence="3" key="2">
    <citation type="submission" date="2009-11" db="EMBL/GenBank/DDBJ databases">
        <title>The Genome Sequence of Allomyces macrogynus strain ATCC 38327.</title>
        <authorList>
            <consortium name="The Broad Institute Genome Sequencing Platform"/>
            <person name="Russ C."/>
            <person name="Cuomo C."/>
            <person name="Shea T."/>
            <person name="Young S.K."/>
            <person name="Zeng Q."/>
            <person name="Koehrsen M."/>
            <person name="Haas B."/>
            <person name="Borodovsky M."/>
            <person name="Guigo R."/>
            <person name="Alvarado L."/>
            <person name="Berlin A."/>
            <person name="Borenstein D."/>
            <person name="Chen Z."/>
            <person name="Engels R."/>
            <person name="Freedman E."/>
            <person name="Gellesch M."/>
            <person name="Goldberg J."/>
            <person name="Griggs A."/>
            <person name="Gujja S."/>
            <person name="Heiman D."/>
            <person name="Hepburn T."/>
            <person name="Howarth C."/>
            <person name="Jen D."/>
            <person name="Larson L."/>
            <person name="Lewis B."/>
            <person name="Mehta T."/>
            <person name="Park D."/>
            <person name="Pearson M."/>
            <person name="Roberts A."/>
            <person name="Saif S."/>
            <person name="Shenoy N."/>
            <person name="Sisk P."/>
            <person name="Stolte C."/>
            <person name="Sykes S."/>
            <person name="Walk T."/>
            <person name="White J."/>
            <person name="Yandava C."/>
            <person name="Burger G."/>
            <person name="Gray M.W."/>
            <person name="Holland P.W.H."/>
            <person name="King N."/>
            <person name="Lang F.B.F."/>
            <person name="Roger A.J."/>
            <person name="Ruiz-Trillo I."/>
            <person name="Lander E."/>
            <person name="Nusbaum C."/>
        </authorList>
    </citation>
    <scope>NUCLEOTIDE SEQUENCE [LARGE SCALE GENOMIC DNA]</scope>
    <source>
        <strain evidence="3">ATCC 38327</strain>
    </source>
</reference>
<name>A0A0L0SVQ9_ALLM3</name>
<dbReference type="eggNOG" id="ENOG502SAJC">
    <property type="taxonomic scope" value="Eukaryota"/>
</dbReference>
<dbReference type="Gene3D" id="2.70.50.70">
    <property type="match status" value="1"/>
</dbReference>
<reference evidence="2 3" key="1">
    <citation type="submission" date="2009-11" db="EMBL/GenBank/DDBJ databases">
        <title>Annotation of Allomyces macrogynus ATCC 38327.</title>
        <authorList>
            <consortium name="The Broad Institute Genome Sequencing Platform"/>
            <person name="Russ C."/>
            <person name="Cuomo C."/>
            <person name="Burger G."/>
            <person name="Gray M.W."/>
            <person name="Holland P.W.H."/>
            <person name="King N."/>
            <person name="Lang F.B.F."/>
            <person name="Roger A.J."/>
            <person name="Ruiz-Trillo I."/>
            <person name="Young S.K."/>
            <person name="Zeng Q."/>
            <person name="Gargeya S."/>
            <person name="Fitzgerald M."/>
            <person name="Haas B."/>
            <person name="Abouelleil A."/>
            <person name="Alvarado L."/>
            <person name="Arachchi H.M."/>
            <person name="Berlin A."/>
            <person name="Chapman S.B."/>
            <person name="Gearin G."/>
            <person name="Goldberg J."/>
            <person name="Griggs A."/>
            <person name="Gujja S."/>
            <person name="Hansen M."/>
            <person name="Heiman D."/>
            <person name="Howarth C."/>
            <person name="Larimer J."/>
            <person name="Lui A."/>
            <person name="MacDonald P.J.P."/>
            <person name="McCowen C."/>
            <person name="Montmayeur A."/>
            <person name="Murphy C."/>
            <person name="Neiman D."/>
            <person name="Pearson M."/>
            <person name="Priest M."/>
            <person name="Roberts A."/>
            <person name="Saif S."/>
            <person name="Shea T."/>
            <person name="Sisk P."/>
            <person name="Stolte C."/>
            <person name="Sykes S."/>
            <person name="Wortman J."/>
            <person name="Nusbaum C."/>
            <person name="Birren B."/>
        </authorList>
    </citation>
    <scope>NUCLEOTIDE SEQUENCE [LARGE SCALE GENOMIC DNA]</scope>
    <source>
        <strain evidence="2 3">ATCC 38327</strain>
    </source>
</reference>
<gene>
    <name evidence="2" type="ORF">AMAG_11720</name>
</gene>
<sequence>MFPRPILALALLFVVALVVPIQPANAHSRLLSPPARDNDYCGAWSTLCAPCGKTKTKADANPGAVTYKRGQTIDIANNHPAGFIRLSIVPFTSAQTIDDFTAGTVHYSCHESGCKSGNATNPNGPDAPGTPVDGNRCSTKFTVPTWLKDGQYTLQWLWFGGASYYGDENRGQTDYYSCHDFTVRGGVAVNPFGKPSCPTFFGGDAVSANTARCKYFGTGAPFQCRPDGCAGSYKDGRPVPLVQCLGTKATTTTVAGKPAKATAA</sequence>
<organism evidence="2 3">
    <name type="scientific">Allomyces macrogynus (strain ATCC 38327)</name>
    <name type="common">Allomyces javanicus var. macrogynus</name>
    <dbReference type="NCBI Taxonomy" id="578462"/>
    <lineage>
        <taxon>Eukaryota</taxon>
        <taxon>Fungi</taxon>
        <taxon>Fungi incertae sedis</taxon>
        <taxon>Blastocladiomycota</taxon>
        <taxon>Blastocladiomycetes</taxon>
        <taxon>Blastocladiales</taxon>
        <taxon>Blastocladiaceae</taxon>
        <taxon>Allomyces</taxon>
    </lineage>
</organism>
<keyword evidence="3" id="KW-1185">Reference proteome</keyword>
<proteinExistence type="predicted"/>
<dbReference type="STRING" id="578462.A0A0L0SVQ9"/>
<evidence type="ECO:0000313" key="2">
    <source>
        <dbReference type="EMBL" id="KNE66602.1"/>
    </source>
</evidence>
<feature type="signal peptide" evidence="1">
    <location>
        <begin position="1"/>
        <end position="26"/>
    </location>
</feature>
<protein>
    <recommendedName>
        <fullName evidence="4">Chitin-binding type-4 domain-containing protein</fullName>
    </recommendedName>
</protein>
<keyword evidence="1" id="KW-0732">Signal</keyword>
<dbReference type="VEuPathDB" id="FungiDB:AMAG_11720"/>
<dbReference type="AlphaFoldDB" id="A0A0L0SVQ9"/>
<evidence type="ECO:0000256" key="1">
    <source>
        <dbReference type="SAM" id="SignalP"/>
    </source>
</evidence>
<evidence type="ECO:0000313" key="3">
    <source>
        <dbReference type="Proteomes" id="UP000054350"/>
    </source>
</evidence>
<feature type="chain" id="PRO_5005548197" description="Chitin-binding type-4 domain-containing protein" evidence="1">
    <location>
        <begin position="27"/>
        <end position="264"/>
    </location>
</feature>
<dbReference type="OrthoDB" id="2342176at2759"/>